<keyword evidence="2" id="KW-1185">Reference proteome</keyword>
<dbReference type="InterPro" id="IPR012341">
    <property type="entry name" value="6hp_glycosidase-like_sf"/>
</dbReference>
<dbReference type="GO" id="GO:0016798">
    <property type="term" value="F:hydrolase activity, acting on glycosyl bonds"/>
    <property type="evidence" value="ECO:0007669"/>
    <property type="project" value="UniProtKB-KW"/>
</dbReference>
<keyword evidence="1" id="KW-0326">Glycosidase</keyword>
<keyword evidence="1" id="KW-0378">Hydrolase</keyword>
<proteinExistence type="predicted"/>
<protein>
    <submittedName>
        <fullName evidence="1">Six-hairpin glycosidase-like protein</fullName>
    </submittedName>
</protein>
<dbReference type="PATRIC" id="fig|1163407.3.peg.2004"/>
<dbReference type="AlphaFoldDB" id="I4W0A4"/>
<organism evidence="1 2">
    <name type="scientific">Rhodanobacter spathiphylli B39</name>
    <dbReference type="NCBI Taxonomy" id="1163407"/>
    <lineage>
        <taxon>Bacteria</taxon>
        <taxon>Pseudomonadati</taxon>
        <taxon>Pseudomonadota</taxon>
        <taxon>Gammaproteobacteria</taxon>
        <taxon>Lysobacterales</taxon>
        <taxon>Rhodanobacteraceae</taxon>
        <taxon>Rhodanobacter</taxon>
    </lineage>
</organism>
<gene>
    <name evidence="1" type="ORF">UU7_09972</name>
</gene>
<evidence type="ECO:0000313" key="1">
    <source>
        <dbReference type="EMBL" id="EIL92895.1"/>
    </source>
</evidence>
<dbReference type="InterPro" id="IPR008928">
    <property type="entry name" value="6-hairpin_glycosidase_sf"/>
</dbReference>
<accession>I4W0A4</accession>
<dbReference type="Gene3D" id="1.50.10.10">
    <property type="match status" value="1"/>
</dbReference>
<dbReference type="eggNOG" id="COG3408">
    <property type="taxonomic scope" value="Bacteria"/>
</dbReference>
<dbReference type="SUPFAM" id="SSF48208">
    <property type="entry name" value="Six-hairpin glycosidases"/>
    <property type="match status" value="1"/>
</dbReference>
<dbReference type="GO" id="GO:0005975">
    <property type="term" value="P:carbohydrate metabolic process"/>
    <property type="evidence" value="ECO:0007669"/>
    <property type="project" value="InterPro"/>
</dbReference>
<dbReference type="EMBL" id="AJXT01000028">
    <property type="protein sequence ID" value="EIL92895.1"/>
    <property type="molecule type" value="Genomic_DNA"/>
</dbReference>
<name>I4W0A4_9GAMM</name>
<evidence type="ECO:0000313" key="2">
    <source>
        <dbReference type="Proteomes" id="UP000003226"/>
    </source>
</evidence>
<dbReference type="Proteomes" id="UP000003226">
    <property type="component" value="Unassembled WGS sequence"/>
</dbReference>
<dbReference type="STRING" id="1163407.UU7_09972"/>
<sequence>MARRAKTDARHEYVCNHWLLQCDAAYHAGSIVPADVAPARSHRSVVTDDHHDSPSATASPPVLSLLLGAALAASAATPAWQEGLAQDGLDWHGVHVGIEHDAQHRYTLAWPYGQRVIAPQPLRSDTASPLFDGLFAMAQDDLALDSVEAIRDGAFDHGQPIPCRCFVTGLKWPYVWTRDLSYAIDLGLWRFDPARSRNGLKFKLSGVRVTGAAQGTDSKPYYPMQDTGSGGSWPISTDRVVWFLGARHLLDDAAFAGDVYQALGATLAQDRQYAFDQRLGLYRGETSFLDWREQSYPAWTADEVGFIAQSFALSTNVLHYQALQLAATLADQHHEAKAATGYRNDAAALKAAINVRFWRADRGMYMSYLGGDGTPYDTYDLLGIALAVDSGVADGERARRTLANYPTWPAGSPVIWPERADQPVYHNRAIWPFVSMYALRAARETQQPARIAHEIASIMRGAALYGSNMENYELLTQGQHVDEGKLSGPVVNSPRQLWSVAAYLAMVSEGVFGLEENGLKGNERVAPKLPTALVPMLFGTRHAITLELPGRRITLQLPAALDGNLLVADQQRTQGNTTTVTLKAVQVADLPLRTDAPLYAPLAPAAPHVQAVGTHWQIRVEGRQRLYLNGMAHGDIDASSTLARQPGLACFSATRIDAQGLESLHSPTVCVGDTNRIGGDWPRQWTAPASGDWRVALDYANDHGPINTGITAAVKMLVIRCDGSAEQRLPIVMPHSVRTQSSSWGRFGTRAGATCRFTLDDGFNMSYLAHFAHYTGGQGGSDGPLNRAVVHDLLIAPLAPGHGSP</sequence>
<comment type="caution">
    <text evidence="1">The sequence shown here is derived from an EMBL/GenBank/DDBJ whole genome shotgun (WGS) entry which is preliminary data.</text>
</comment>
<reference evidence="1 2" key="1">
    <citation type="journal article" date="2012" name="J. Bacteriol.">
        <title>Genome sequences for six rhodanobacter strains, isolated from soils and the terrestrial subsurface, with variable denitrification capabilities.</title>
        <authorList>
            <person name="Kostka J.E."/>
            <person name="Green S.J."/>
            <person name="Rishishwar L."/>
            <person name="Prakash O."/>
            <person name="Katz L.S."/>
            <person name="Marino-Ramirez L."/>
            <person name="Jordan I.K."/>
            <person name="Munk C."/>
            <person name="Ivanova N."/>
            <person name="Mikhailova N."/>
            <person name="Watson D.B."/>
            <person name="Brown S.D."/>
            <person name="Palumbo A.V."/>
            <person name="Brooks S.C."/>
        </authorList>
    </citation>
    <scope>NUCLEOTIDE SEQUENCE [LARGE SCALE GENOMIC DNA]</scope>
    <source>
        <strain evidence="1 2">B39</strain>
    </source>
</reference>